<proteinExistence type="predicted"/>
<organism evidence="2 3">
    <name type="scientific">Hypsizygus marmoreus</name>
    <name type="common">White beech mushroom</name>
    <name type="synonym">Agaricus marmoreus</name>
    <dbReference type="NCBI Taxonomy" id="39966"/>
    <lineage>
        <taxon>Eukaryota</taxon>
        <taxon>Fungi</taxon>
        <taxon>Dikarya</taxon>
        <taxon>Basidiomycota</taxon>
        <taxon>Agaricomycotina</taxon>
        <taxon>Agaricomycetes</taxon>
        <taxon>Agaricomycetidae</taxon>
        <taxon>Agaricales</taxon>
        <taxon>Tricholomatineae</taxon>
        <taxon>Lyophyllaceae</taxon>
        <taxon>Hypsizygus</taxon>
    </lineage>
</organism>
<name>A0A369JXJ5_HYPMA</name>
<reference evidence="2" key="1">
    <citation type="submission" date="2018-04" db="EMBL/GenBank/DDBJ databases">
        <title>Whole genome sequencing of Hypsizygus marmoreus.</title>
        <authorList>
            <person name="Choi I.-G."/>
            <person name="Min B."/>
            <person name="Kim J.-G."/>
            <person name="Kim S."/>
            <person name="Oh Y.-L."/>
            <person name="Kong W.-S."/>
            <person name="Park H."/>
            <person name="Jeong J."/>
            <person name="Song E.-S."/>
        </authorList>
    </citation>
    <scope>NUCLEOTIDE SEQUENCE [LARGE SCALE GENOMIC DNA]</scope>
    <source>
        <strain evidence="2">51987-8</strain>
    </source>
</reference>
<evidence type="ECO:0000313" key="3">
    <source>
        <dbReference type="Proteomes" id="UP000076154"/>
    </source>
</evidence>
<dbReference type="OrthoDB" id="3067694at2759"/>
<evidence type="ECO:0000256" key="1">
    <source>
        <dbReference type="SAM" id="MobiDB-lite"/>
    </source>
</evidence>
<dbReference type="STRING" id="39966.A0A369JXJ5"/>
<comment type="caution">
    <text evidence="2">The sequence shown here is derived from an EMBL/GenBank/DDBJ whole genome shotgun (WGS) entry which is preliminary data.</text>
</comment>
<protein>
    <submittedName>
        <fullName evidence="2">Uncharacterized protein</fullName>
    </submittedName>
</protein>
<feature type="compositionally biased region" description="Polar residues" evidence="1">
    <location>
        <begin position="77"/>
        <end position="93"/>
    </location>
</feature>
<dbReference type="InParanoid" id="A0A369JXJ5"/>
<sequence>MRLSGIFHSYDFERIAGCLCMAFGHNPLAAQLSRDAMSFVTKALPRPGNSSYDSKTKPDTPNTKTKGMFSLMKSPSVRRTAQGSKGSNKSDNPSPGFLKSFLEFDDLVPIYDGRKKAFSYSNDLERLDSILDQFKGEIPEGSFAVVAYTASTYKGKANSWHLSCNIQWVIVLGTPA</sequence>
<dbReference type="Proteomes" id="UP000076154">
    <property type="component" value="Unassembled WGS sequence"/>
</dbReference>
<feature type="region of interest" description="Disordered" evidence="1">
    <location>
        <begin position="47"/>
        <end position="94"/>
    </location>
</feature>
<dbReference type="EMBL" id="LUEZ02000040">
    <property type="protein sequence ID" value="RDB26052.1"/>
    <property type="molecule type" value="Genomic_DNA"/>
</dbReference>
<accession>A0A369JXJ5</accession>
<keyword evidence="3" id="KW-1185">Reference proteome</keyword>
<gene>
    <name evidence="2" type="ORF">Hypma_006132</name>
</gene>
<evidence type="ECO:0000313" key="2">
    <source>
        <dbReference type="EMBL" id="RDB26052.1"/>
    </source>
</evidence>
<dbReference type="AlphaFoldDB" id="A0A369JXJ5"/>